<dbReference type="InterPro" id="IPR000326">
    <property type="entry name" value="PAP2/HPO"/>
</dbReference>
<feature type="domain" description="Phosphatidic acid phosphatase type 2/haloperoxidase" evidence="10">
    <location>
        <begin position="129"/>
        <end position="202"/>
    </location>
</feature>
<dbReference type="InterPro" id="IPR036938">
    <property type="entry name" value="PAP2/HPO_sf"/>
</dbReference>
<name>A0A0F7SJ88_PHARH</name>
<evidence type="ECO:0000256" key="6">
    <source>
        <dbReference type="ARBA" id="ARBA00023136"/>
    </source>
</evidence>
<dbReference type="SUPFAM" id="SSF48317">
    <property type="entry name" value="Acid phosphatase/Vanadium-dependent haloperoxidase"/>
    <property type="match status" value="1"/>
</dbReference>
<keyword evidence="6 9" id="KW-0472">Membrane</keyword>
<dbReference type="PANTHER" id="PTHR14969">
    <property type="entry name" value="SPHINGOSINE-1-PHOSPHATE PHOSPHOHYDROLASE"/>
    <property type="match status" value="1"/>
</dbReference>
<evidence type="ECO:0000256" key="2">
    <source>
        <dbReference type="ARBA" id="ARBA00022692"/>
    </source>
</evidence>
<feature type="compositionally biased region" description="Polar residues" evidence="8">
    <location>
        <begin position="388"/>
        <end position="399"/>
    </location>
</feature>
<dbReference type="Pfam" id="PF01569">
    <property type="entry name" value="PAP2"/>
    <property type="match status" value="1"/>
</dbReference>
<protein>
    <submittedName>
        <fullName evidence="11">Sphingoid base-phosphate phosphatase</fullName>
    </submittedName>
</protein>
<feature type="region of interest" description="Disordered" evidence="8">
    <location>
        <begin position="359"/>
        <end position="401"/>
    </location>
</feature>
<dbReference type="AlphaFoldDB" id="A0A0F7SJ88"/>
<keyword evidence="4" id="KW-0256">Endoplasmic reticulum</keyword>
<feature type="compositionally biased region" description="Polar residues" evidence="8">
    <location>
        <begin position="51"/>
        <end position="63"/>
    </location>
</feature>
<organism evidence="11">
    <name type="scientific">Phaffia rhodozyma</name>
    <name type="common">Yeast</name>
    <name type="synonym">Xanthophyllomyces dendrorhous</name>
    <dbReference type="NCBI Taxonomy" id="264483"/>
    <lineage>
        <taxon>Eukaryota</taxon>
        <taxon>Fungi</taxon>
        <taxon>Dikarya</taxon>
        <taxon>Basidiomycota</taxon>
        <taxon>Agaricomycotina</taxon>
        <taxon>Tremellomycetes</taxon>
        <taxon>Cystofilobasidiales</taxon>
        <taxon>Mrakiaceae</taxon>
        <taxon>Phaffia</taxon>
    </lineage>
</organism>
<evidence type="ECO:0000256" key="1">
    <source>
        <dbReference type="ARBA" id="ARBA00004477"/>
    </source>
</evidence>
<feature type="region of interest" description="Disordered" evidence="8">
    <location>
        <begin position="27"/>
        <end position="72"/>
    </location>
</feature>
<comment type="subcellular location">
    <subcellularLocation>
        <location evidence="1">Endoplasmic reticulum membrane</location>
        <topology evidence="1">Multi-pass membrane protein</topology>
    </subcellularLocation>
</comment>
<dbReference type="GO" id="GO:0005789">
    <property type="term" value="C:endoplasmic reticulum membrane"/>
    <property type="evidence" value="ECO:0007669"/>
    <property type="project" value="UniProtKB-SubCell"/>
</dbReference>
<evidence type="ECO:0000256" key="4">
    <source>
        <dbReference type="ARBA" id="ARBA00022824"/>
    </source>
</evidence>
<keyword evidence="5 9" id="KW-1133">Transmembrane helix</keyword>
<feature type="transmembrane region" description="Helical" evidence="9">
    <location>
        <begin position="308"/>
        <end position="332"/>
    </location>
</feature>
<dbReference type="EMBL" id="LN483345">
    <property type="protein sequence ID" value="CDZ98495.1"/>
    <property type="molecule type" value="Genomic_DNA"/>
</dbReference>
<proteinExistence type="inferred from homology"/>
<evidence type="ECO:0000256" key="9">
    <source>
        <dbReference type="SAM" id="Phobius"/>
    </source>
</evidence>
<evidence type="ECO:0000313" key="11">
    <source>
        <dbReference type="EMBL" id="CDZ98495.1"/>
    </source>
</evidence>
<accession>A0A0F7SJ88</accession>
<feature type="compositionally biased region" description="Low complexity" evidence="8">
    <location>
        <begin position="359"/>
        <end position="382"/>
    </location>
</feature>
<dbReference type="GO" id="GO:0042392">
    <property type="term" value="F:sphingosine-1-phosphate phosphatase activity"/>
    <property type="evidence" value="ECO:0007669"/>
    <property type="project" value="TreeGrafter"/>
</dbReference>
<keyword evidence="3" id="KW-0378">Hydrolase</keyword>
<evidence type="ECO:0000256" key="8">
    <source>
        <dbReference type="SAM" id="MobiDB-lite"/>
    </source>
</evidence>
<evidence type="ECO:0000256" key="5">
    <source>
        <dbReference type="ARBA" id="ARBA00022989"/>
    </source>
</evidence>
<comment type="similarity">
    <text evidence="7">Belongs to the type 2 lipid phosphate phosphatase family.</text>
</comment>
<evidence type="ECO:0000259" key="10">
    <source>
        <dbReference type="Pfam" id="PF01569"/>
    </source>
</evidence>
<evidence type="ECO:0000256" key="3">
    <source>
        <dbReference type="ARBA" id="ARBA00022801"/>
    </source>
</evidence>
<dbReference type="PANTHER" id="PTHR14969:SF28">
    <property type="entry name" value="DIHYDROSPHINGOSINE 1-PHOSPHATE PHOSPHATASE LCB3-RELATED"/>
    <property type="match status" value="1"/>
</dbReference>
<feature type="transmembrane region" description="Helical" evidence="9">
    <location>
        <begin position="476"/>
        <end position="494"/>
    </location>
</feature>
<sequence length="497" mass="53329">MNSASSSSSSSSLPSISVNLSNEARFRNSGHITGQPLSSAPEPISSERMGVSSSETANGSSARSKTRETSKRLSLVQPSSFLPFTLRPSPHLSVLSLSLSPKIISSYSQASANAPYTLARPMPAVGRELVLVLAAGIYFSSLVKDLVQVPRPSCPPATRLSLEYHALEYGFPSSHCTSTTSLAIYYFIFLSRFEVESSWLWFGGGSAYLTELFHPFLEAYLVQPTALVPFTLILGTTVLAGIRPEPELPCPCFGDAIAFFSVAVGTSLARWLETKISGDQWDTIGTVDRWSEVKRGDGSGRLSGWEGWLVWGLLIGGKYMFGIAVIILYRLFAKLSLPLVYRALLGPSSDSAPVQHKLLTTPSTSASSSLSLSSNPTLNRPSIPSPARTLSTESNSSHPDINLIPSVVDLGALNEPVVKSEPKDHMRGRTSRRESGVSGGADIVVEGEDGEEVKWQGSRSTGSQGEGEFLKSTREGFFAAFIIPLIFITSGIGLHST</sequence>
<reference evidence="11" key="1">
    <citation type="submission" date="2014-08" db="EMBL/GenBank/DDBJ databases">
        <authorList>
            <person name="Sharma Rahul"/>
            <person name="Thines Marco"/>
        </authorList>
    </citation>
    <scope>NUCLEOTIDE SEQUENCE</scope>
</reference>
<keyword evidence="2 9" id="KW-0812">Transmembrane</keyword>
<evidence type="ECO:0000256" key="7">
    <source>
        <dbReference type="ARBA" id="ARBA00038324"/>
    </source>
</evidence>